<dbReference type="Proteomes" id="UP000567179">
    <property type="component" value="Unassembled WGS sequence"/>
</dbReference>
<dbReference type="AlphaFoldDB" id="A0A8H5BES6"/>
<evidence type="ECO:0000313" key="2">
    <source>
        <dbReference type="Proteomes" id="UP000567179"/>
    </source>
</evidence>
<keyword evidence="2" id="KW-1185">Reference proteome</keyword>
<name>A0A8H5BES6_9AGAR</name>
<gene>
    <name evidence="1" type="ORF">D9619_001955</name>
</gene>
<organism evidence="1 2">
    <name type="scientific">Psilocybe cf. subviscida</name>
    <dbReference type="NCBI Taxonomy" id="2480587"/>
    <lineage>
        <taxon>Eukaryota</taxon>
        <taxon>Fungi</taxon>
        <taxon>Dikarya</taxon>
        <taxon>Basidiomycota</taxon>
        <taxon>Agaricomycotina</taxon>
        <taxon>Agaricomycetes</taxon>
        <taxon>Agaricomycetidae</taxon>
        <taxon>Agaricales</taxon>
        <taxon>Agaricineae</taxon>
        <taxon>Strophariaceae</taxon>
        <taxon>Psilocybe</taxon>
    </lineage>
</organism>
<proteinExistence type="predicted"/>
<protein>
    <submittedName>
        <fullName evidence="1">Uncharacterized protein</fullName>
    </submittedName>
</protein>
<comment type="caution">
    <text evidence="1">The sequence shown here is derived from an EMBL/GenBank/DDBJ whole genome shotgun (WGS) entry which is preliminary data.</text>
</comment>
<dbReference type="EMBL" id="JAACJJ010000028">
    <property type="protein sequence ID" value="KAF5321849.1"/>
    <property type="molecule type" value="Genomic_DNA"/>
</dbReference>
<evidence type="ECO:0000313" key="1">
    <source>
        <dbReference type="EMBL" id="KAF5321849.1"/>
    </source>
</evidence>
<accession>A0A8H5BES6</accession>
<sequence>MPIPGLSDQEHYHGHVHSQLEGNPIFGDNILISGGFFSFTNYVCPSSQQQVLDILYPRAGPSRIDVRLLHNSNEYEDVRLGGSHILREVMNHLPKRDALRHGLSYYIRKGSSKLVSIAVAEHLASEGNLLATIILPDSAPPCTKFIVATLAYQLVQNIPSSAEYVLAALQHDPGIFGRNTETQFKELFMIPLEKAHMSASTAEKLDWPNTIVLDGNEQELAPGSVGHRLLQSFSALPVNTITLIEIASRPCSLAQRFQNIVLQLIYRLRS</sequence>
<reference evidence="1 2" key="1">
    <citation type="journal article" date="2020" name="ISME J.">
        <title>Uncovering the hidden diversity of litter-decomposition mechanisms in mushroom-forming fungi.</title>
        <authorList>
            <person name="Floudas D."/>
            <person name="Bentzer J."/>
            <person name="Ahren D."/>
            <person name="Johansson T."/>
            <person name="Persson P."/>
            <person name="Tunlid A."/>
        </authorList>
    </citation>
    <scope>NUCLEOTIDE SEQUENCE [LARGE SCALE GENOMIC DNA]</scope>
    <source>
        <strain evidence="1 2">CBS 101986</strain>
    </source>
</reference>